<keyword evidence="3 6" id="KW-0326">Glycosidase</keyword>
<feature type="active site" description="Nucleophile" evidence="4">
    <location>
        <position position="362"/>
    </location>
</feature>
<dbReference type="RefSeq" id="WP_010861609.1">
    <property type="nucleotide sequence ID" value="NZ_KB949499.1"/>
</dbReference>
<evidence type="ECO:0000256" key="2">
    <source>
        <dbReference type="ARBA" id="ARBA00022801"/>
    </source>
</evidence>
<evidence type="ECO:0000256" key="3">
    <source>
        <dbReference type="ARBA" id="ARBA00023295"/>
    </source>
</evidence>
<dbReference type="InterPro" id="IPR017853">
    <property type="entry name" value="GH"/>
</dbReference>
<organism evidence="7 8">
    <name type="scientific">Enterococcus faecium EnGen0192</name>
    <dbReference type="NCBI Taxonomy" id="1157487"/>
    <lineage>
        <taxon>Bacteria</taxon>
        <taxon>Bacillati</taxon>
        <taxon>Bacillota</taxon>
        <taxon>Bacilli</taxon>
        <taxon>Lactobacillales</taxon>
        <taxon>Enterococcaceae</taxon>
        <taxon>Enterococcus</taxon>
    </lineage>
</organism>
<dbReference type="PROSITE" id="PS00572">
    <property type="entry name" value="GLYCOSYL_HYDROL_F1_1"/>
    <property type="match status" value="1"/>
</dbReference>
<dbReference type="InterPro" id="IPR001360">
    <property type="entry name" value="Glyco_hydro_1"/>
</dbReference>
<dbReference type="Gene3D" id="3.20.20.80">
    <property type="entry name" value="Glycosidases"/>
    <property type="match status" value="1"/>
</dbReference>
<dbReference type="GO" id="GO:0008422">
    <property type="term" value="F:beta-glucosidase activity"/>
    <property type="evidence" value="ECO:0007669"/>
    <property type="project" value="TreeGrafter"/>
</dbReference>
<evidence type="ECO:0000313" key="8">
    <source>
        <dbReference type="Proteomes" id="UP000013897"/>
    </source>
</evidence>
<evidence type="ECO:0000256" key="5">
    <source>
        <dbReference type="RuleBase" id="RU003690"/>
    </source>
</evidence>
<dbReference type="GO" id="GO:0005829">
    <property type="term" value="C:cytosol"/>
    <property type="evidence" value="ECO:0007669"/>
    <property type="project" value="TreeGrafter"/>
</dbReference>
<dbReference type="PRINTS" id="PR00131">
    <property type="entry name" value="GLHYDRLASE1"/>
</dbReference>
<gene>
    <name evidence="7" type="ORF">SSM_02971</name>
</gene>
<comment type="caution">
    <text evidence="7">The sequence shown here is derived from an EMBL/GenBank/DDBJ whole genome shotgun (WGS) entry which is preliminary data.</text>
</comment>
<dbReference type="FunFam" id="3.20.20.80:FF:000004">
    <property type="entry name" value="Beta-glucosidase 6-phospho-beta-glucosidase"/>
    <property type="match status" value="1"/>
</dbReference>
<evidence type="ECO:0000256" key="6">
    <source>
        <dbReference type="RuleBase" id="RU004468"/>
    </source>
</evidence>
<name>A0A829F9T9_ENTFC</name>
<keyword evidence="2 6" id="KW-0378">Hydrolase</keyword>
<dbReference type="PROSITE" id="PS00653">
    <property type="entry name" value="GLYCOSYL_HYDROL_F1_2"/>
    <property type="match status" value="1"/>
</dbReference>
<dbReference type="PANTHER" id="PTHR10353:SF122">
    <property type="entry name" value="6-PHOSPHO-BETA-GLUCOSIDASE ASCB-RELATED"/>
    <property type="match status" value="1"/>
</dbReference>
<dbReference type="AlphaFoldDB" id="A0A829F9T9"/>
<accession>A0A829F9T9</accession>
<sequence>MAFPQTFLWGGALSANQAEGAYDVDGRGPSIQEYMSKGAFADLDSSIQPNNLKLQGIDFYHRFKEDIALFAEMGFKVLRFSISWSRIYPKGNEQEPNEKGLKFYDQVIDECLKYGIEPLVTLSHYETPYYLTMMLDGWRNRQLVTYFERYCRTVFERYQHKVRYWLTFNEVNALWNFPLLGAGIKTQKKDLTKQDFYQIAHHELVASAKAVKIAHEINPYLQVGNMVLGIYNYPMTSNPADTIVKLESDKNMNYFLDVQARGKYPSWIKKEWEKNGVVVEMAHDDEEILKHTVDFISFSYYMSRAVSANPENYQSAAGNLTQVLKNPYLKQTEWGWEIDPDGLEILLRTLYEKYQLPLFVVENGLGAIDKIEKDETGTHVHDSYRIAYLNQHLCAIEKAIKEGVEVMGYTMWGCIDLVSASTAEMKKRYGFIYVDRHDDGSGTFKRIKKDSFDWYKEIIRTNGEILNEAIEKN</sequence>
<comment type="similarity">
    <text evidence="1 5">Belongs to the glycosyl hydrolase 1 family.</text>
</comment>
<evidence type="ECO:0000313" key="7">
    <source>
        <dbReference type="EMBL" id="EOM18714.1"/>
    </source>
</evidence>
<evidence type="ECO:0008006" key="9">
    <source>
        <dbReference type="Google" id="ProtNLM"/>
    </source>
</evidence>
<dbReference type="PANTHER" id="PTHR10353">
    <property type="entry name" value="GLYCOSYL HYDROLASE"/>
    <property type="match status" value="1"/>
</dbReference>
<reference evidence="7 8" key="1">
    <citation type="submission" date="2013-02" db="EMBL/GenBank/DDBJ databases">
        <title>The Genome Sequence of Enterococcus faecium HM1072.</title>
        <authorList>
            <consortium name="The Broad Institute Genome Sequencing Platform"/>
            <consortium name="The Broad Institute Genome Sequencing Center for Infectious Disease"/>
            <person name="Earl A.M."/>
            <person name="Gilmore M.S."/>
            <person name="Lebreton F."/>
            <person name="Courvalin P."/>
            <person name="Walker B."/>
            <person name="Young S.K."/>
            <person name="Zeng Q."/>
            <person name="Gargeya S."/>
            <person name="Fitzgerald M."/>
            <person name="Haas B."/>
            <person name="Abouelleil A."/>
            <person name="Alvarado L."/>
            <person name="Arachchi H.M."/>
            <person name="Berlin A.M."/>
            <person name="Chapman S.B."/>
            <person name="Dewar J."/>
            <person name="Goldberg J."/>
            <person name="Griggs A."/>
            <person name="Gujja S."/>
            <person name="Hansen M."/>
            <person name="Howarth C."/>
            <person name="Imamovic A."/>
            <person name="Larimer J."/>
            <person name="McCowan C."/>
            <person name="Murphy C."/>
            <person name="Neiman D."/>
            <person name="Pearson M."/>
            <person name="Priest M."/>
            <person name="Roberts A."/>
            <person name="Saif S."/>
            <person name="Shea T."/>
            <person name="Sisk P."/>
            <person name="Sykes S."/>
            <person name="Wortman J."/>
            <person name="Nusbaum C."/>
            <person name="Birren B."/>
        </authorList>
    </citation>
    <scope>NUCLEOTIDE SEQUENCE [LARGE SCALE GENOMIC DNA]</scope>
    <source>
        <strain evidence="7 8">HM1072</strain>
    </source>
</reference>
<dbReference type="InterPro" id="IPR033132">
    <property type="entry name" value="GH_1_N_CS"/>
</dbReference>
<dbReference type="InterPro" id="IPR018120">
    <property type="entry name" value="Glyco_hydro_1_AS"/>
</dbReference>
<proteinExistence type="inferred from homology"/>
<dbReference type="Proteomes" id="UP000013897">
    <property type="component" value="Unassembled WGS sequence"/>
</dbReference>
<evidence type="ECO:0000256" key="1">
    <source>
        <dbReference type="ARBA" id="ARBA00010838"/>
    </source>
</evidence>
<dbReference type="EMBL" id="AITY01000070">
    <property type="protein sequence ID" value="EOM18714.1"/>
    <property type="molecule type" value="Genomic_DNA"/>
</dbReference>
<dbReference type="GO" id="GO:0016052">
    <property type="term" value="P:carbohydrate catabolic process"/>
    <property type="evidence" value="ECO:0007669"/>
    <property type="project" value="TreeGrafter"/>
</dbReference>
<evidence type="ECO:0000256" key="4">
    <source>
        <dbReference type="PROSITE-ProRule" id="PRU10055"/>
    </source>
</evidence>
<dbReference type="SUPFAM" id="SSF51445">
    <property type="entry name" value="(Trans)glycosidases"/>
    <property type="match status" value="1"/>
</dbReference>
<dbReference type="Pfam" id="PF00232">
    <property type="entry name" value="Glyco_hydro_1"/>
    <property type="match status" value="1"/>
</dbReference>
<protein>
    <recommendedName>
        <fullName evidence="9">6-phospho-beta-glucosidase</fullName>
    </recommendedName>
</protein>